<feature type="binding site" evidence="3">
    <location>
        <position position="147"/>
    </location>
    <ligand>
        <name>a divalent metal cation</name>
        <dbReference type="ChEBI" id="CHEBI:60240"/>
    </ligand>
</feature>
<keyword evidence="5" id="KW-1185">Reference proteome</keyword>
<dbReference type="EMBL" id="QGTD01000001">
    <property type="protein sequence ID" value="PWU70279.1"/>
    <property type="molecule type" value="Genomic_DNA"/>
</dbReference>
<dbReference type="Gene3D" id="1.20.120.450">
    <property type="entry name" value="dinb family like domain"/>
    <property type="match status" value="1"/>
</dbReference>
<proteinExistence type="inferred from homology"/>
<dbReference type="InterPro" id="IPR007837">
    <property type="entry name" value="DinB"/>
</dbReference>
<organism evidence="4 5">
    <name type="scientific">Gracilibacillus dipsosauri</name>
    <dbReference type="NCBI Taxonomy" id="178340"/>
    <lineage>
        <taxon>Bacteria</taxon>
        <taxon>Bacillati</taxon>
        <taxon>Bacillota</taxon>
        <taxon>Bacilli</taxon>
        <taxon>Bacillales</taxon>
        <taxon>Bacillaceae</taxon>
        <taxon>Gracilibacillus</taxon>
    </lineage>
</organism>
<keyword evidence="2 3" id="KW-0479">Metal-binding</keyword>
<comment type="caution">
    <text evidence="4">The sequence shown here is derived from an EMBL/GenBank/DDBJ whole genome shotgun (WGS) entry which is preliminary data.</text>
</comment>
<protein>
    <submittedName>
        <fullName evidence="4">Damage-inducible protein DinB</fullName>
    </submittedName>
</protein>
<evidence type="ECO:0000256" key="1">
    <source>
        <dbReference type="ARBA" id="ARBA00008635"/>
    </source>
</evidence>
<accession>A0A317L8Y6</accession>
<feature type="binding site" evidence="3">
    <location>
        <position position="151"/>
    </location>
    <ligand>
        <name>a divalent metal cation</name>
        <dbReference type="ChEBI" id="CHEBI:60240"/>
    </ligand>
</feature>
<dbReference type="GO" id="GO:0046872">
    <property type="term" value="F:metal ion binding"/>
    <property type="evidence" value="ECO:0007669"/>
    <property type="project" value="UniProtKB-KW"/>
</dbReference>
<name>A0A317L8Y6_9BACI</name>
<gene>
    <name evidence="4" type="ORF">DLJ74_00090</name>
</gene>
<dbReference type="OrthoDB" id="119432at2"/>
<evidence type="ECO:0000313" key="4">
    <source>
        <dbReference type="EMBL" id="PWU70279.1"/>
    </source>
</evidence>
<feature type="binding site" evidence="3">
    <location>
        <position position="62"/>
    </location>
    <ligand>
        <name>a divalent metal cation</name>
        <dbReference type="ChEBI" id="CHEBI:60240"/>
    </ligand>
</feature>
<evidence type="ECO:0000256" key="3">
    <source>
        <dbReference type="PIRSR" id="PIRSR607837-1"/>
    </source>
</evidence>
<dbReference type="InterPro" id="IPR034660">
    <property type="entry name" value="DinB/YfiT-like"/>
</dbReference>
<comment type="similarity">
    <text evidence="1">Belongs to the DinB family.</text>
</comment>
<reference evidence="4 5" key="1">
    <citation type="submission" date="2018-05" db="EMBL/GenBank/DDBJ databases">
        <title>Genomic analysis of Gracilibacillus dipsosauri DD1 reveals novel features of a salt-tolerant amylase.</title>
        <authorList>
            <person name="Deutch C.E."/>
            <person name="Yang S."/>
        </authorList>
    </citation>
    <scope>NUCLEOTIDE SEQUENCE [LARGE SCALE GENOMIC DNA]</scope>
    <source>
        <strain evidence="4 5">DD1</strain>
    </source>
</reference>
<dbReference type="Proteomes" id="UP000245624">
    <property type="component" value="Unassembled WGS sequence"/>
</dbReference>
<dbReference type="AlphaFoldDB" id="A0A317L8Y6"/>
<sequence length="177" mass="20220">MINITILANGKGVYSMNLSELLLEEFKDEAEKTKEALSRIPEGCLTFRPHEKSMSIGQLGLHIALLPGELTVYFSELIREVPTVPLSEASSVSEILDTFEHNRRITSGWLTEWGTEELFAEWQMKQNGEILMKGPRYTFIRSLVLNHWYHHRGQLTLYLRLLEVPVPGLYGSSADEE</sequence>
<dbReference type="SUPFAM" id="SSF109854">
    <property type="entry name" value="DinB/YfiT-like putative metalloenzymes"/>
    <property type="match status" value="1"/>
</dbReference>
<dbReference type="Pfam" id="PF05163">
    <property type="entry name" value="DinB"/>
    <property type="match status" value="1"/>
</dbReference>
<evidence type="ECO:0000256" key="2">
    <source>
        <dbReference type="ARBA" id="ARBA00022723"/>
    </source>
</evidence>
<evidence type="ECO:0000313" key="5">
    <source>
        <dbReference type="Proteomes" id="UP000245624"/>
    </source>
</evidence>